<organism evidence="2 3">
    <name type="scientific">Bowmanella denitrificans</name>
    <dbReference type="NCBI Taxonomy" id="366582"/>
    <lineage>
        <taxon>Bacteria</taxon>
        <taxon>Pseudomonadati</taxon>
        <taxon>Pseudomonadota</taxon>
        <taxon>Gammaproteobacteria</taxon>
        <taxon>Alteromonadales</taxon>
        <taxon>Alteromonadaceae</taxon>
        <taxon>Bowmanella</taxon>
    </lineage>
</organism>
<proteinExistence type="predicted"/>
<comment type="caution">
    <text evidence="2">The sequence shown here is derived from an EMBL/GenBank/DDBJ whole genome shotgun (WGS) entry which is preliminary data.</text>
</comment>
<protein>
    <submittedName>
        <fullName evidence="2">Uncharacterized protein</fullName>
    </submittedName>
</protein>
<feature type="transmembrane region" description="Helical" evidence="1">
    <location>
        <begin position="25"/>
        <end position="49"/>
    </location>
</feature>
<evidence type="ECO:0000313" key="2">
    <source>
        <dbReference type="EMBL" id="GAA0371041.1"/>
    </source>
</evidence>
<name>A0ABN0XRI9_9ALTE</name>
<dbReference type="Proteomes" id="UP001501757">
    <property type="component" value="Unassembled WGS sequence"/>
</dbReference>
<gene>
    <name evidence="2" type="ORF">GCM10009092_39210</name>
</gene>
<keyword evidence="1" id="KW-0812">Transmembrane</keyword>
<keyword evidence="1" id="KW-1133">Transmembrane helix</keyword>
<sequence>MGLSVVCLSGLLAIPATEYFVGSSISIITLSNIIGIFHGAGLLICATAFKPNEKRV</sequence>
<dbReference type="EMBL" id="BAAAEI010000024">
    <property type="protein sequence ID" value="GAA0371041.1"/>
    <property type="molecule type" value="Genomic_DNA"/>
</dbReference>
<accession>A0ABN0XRI9</accession>
<keyword evidence="3" id="KW-1185">Reference proteome</keyword>
<evidence type="ECO:0000256" key="1">
    <source>
        <dbReference type="SAM" id="Phobius"/>
    </source>
</evidence>
<evidence type="ECO:0000313" key="3">
    <source>
        <dbReference type="Proteomes" id="UP001501757"/>
    </source>
</evidence>
<reference evidence="2 3" key="1">
    <citation type="journal article" date="2019" name="Int. J. Syst. Evol. Microbiol.">
        <title>The Global Catalogue of Microorganisms (GCM) 10K type strain sequencing project: providing services to taxonomists for standard genome sequencing and annotation.</title>
        <authorList>
            <consortium name="The Broad Institute Genomics Platform"/>
            <consortium name="The Broad Institute Genome Sequencing Center for Infectious Disease"/>
            <person name="Wu L."/>
            <person name="Ma J."/>
        </authorList>
    </citation>
    <scope>NUCLEOTIDE SEQUENCE [LARGE SCALE GENOMIC DNA]</scope>
    <source>
        <strain evidence="2 3">JCM 13378</strain>
    </source>
</reference>
<keyword evidence="1" id="KW-0472">Membrane</keyword>